<feature type="region of interest" description="Disordered" evidence="10">
    <location>
        <begin position="210"/>
        <end position="345"/>
    </location>
</feature>
<dbReference type="HOGENOM" id="CLU_023762_1_0_1"/>
<dbReference type="STRING" id="4555.K3Z461"/>
<dbReference type="Gene3D" id="3.40.525.10">
    <property type="entry name" value="CRAL-TRIO lipid binding domain"/>
    <property type="match status" value="1"/>
</dbReference>
<dbReference type="Gene3D" id="2.60.120.680">
    <property type="entry name" value="GOLD domain"/>
    <property type="match status" value="1"/>
</dbReference>
<feature type="domain" description="CRAL-TRIO" evidence="11">
    <location>
        <begin position="440"/>
        <end position="615"/>
    </location>
</feature>
<dbReference type="InterPro" id="IPR044834">
    <property type="entry name" value="PATL"/>
</dbReference>
<evidence type="ECO:0000256" key="9">
    <source>
        <dbReference type="ARBA" id="ARBA00023306"/>
    </source>
</evidence>
<evidence type="ECO:0000313" key="13">
    <source>
        <dbReference type="EnsemblPlants" id="KQL15364"/>
    </source>
</evidence>
<dbReference type="PROSITE" id="PS50191">
    <property type="entry name" value="CRAL_TRIO"/>
    <property type="match status" value="1"/>
</dbReference>
<keyword evidence="8" id="KW-0472">Membrane</keyword>
<dbReference type="Proteomes" id="UP000004995">
    <property type="component" value="Unassembled WGS sequence"/>
</dbReference>
<evidence type="ECO:0000259" key="11">
    <source>
        <dbReference type="PROSITE" id="PS50191"/>
    </source>
</evidence>
<feature type="compositionally biased region" description="Basic and acidic residues" evidence="10">
    <location>
        <begin position="223"/>
        <end position="251"/>
    </location>
</feature>
<sequence>MAISQCSAAIHGPRALWIEQSKLVLLCSPDSSLCLCLLRHLPPSLPLSLYKSLPLLSPPVHLALQISPNSAPRLCRLSARAVRFDRFDRPGMADETKQETAAAAVAAEVVVTEPEKKAEEPAAEKAVEAAEEKAAEAAVEKAVEAEEKAAEADSEEEKKAEEALEAAAGDEAAVIDAAGSFKEESNLVSELPDPEQTALAQLKELVAAALANGEFDLPPPPPPKEEPKKEEPAKEEAKDEAKPAKDEEPKAEAAAAEEPAKEEAKAEEPKTEAPAEAAVEEVKAEAPAPEEPKAEAAPAEEPKAEEPAKEEPMAEAATEEPKAEAAAEEAKPSEPEPEEKTVVVAEEEATKTVEAIEETVVPAASETAASAEAEAAPGPAAERKEELIWGVPLVGDDERTDTVLLKFLRAREFKVKEAMAMLKSAVLWRKRFGIDELLGADLGLPELENVVFYRGADREGHPVCYNVYGEFQDKELYEKAFGDEEKRERFLKWRIQLLERGIREQLDFSPSGICSMVQVTDLKNSPPMLGKHRAVTRQALALLQDNYPEFVAKKVFINVPWWYLAANKVMSPFLTQRTKSKIVFCSPGKSAETLFRYIAPEQVPVQFGGLYKEDDTEFSTSDAVTELTVKPSSKETIEIPATENSTVVWELRVLGWEVSYGAEFTPDAEGGYTVIVQKTRKVPAHEEPIMKGSFKVSEPGKVVLIVNNPASKKKKLLYRFKVKSTAESA</sequence>
<dbReference type="PROSITE" id="PS50866">
    <property type="entry name" value="GOLD"/>
    <property type="match status" value="1"/>
</dbReference>
<feature type="region of interest" description="Disordered" evidence="10">
    <location>
        <begin position="361"/>
        <end position="381"/>
    </location>
</feature>
<dbReference type="AlphaFoldDB" id="K3Z461"/>
<keyword evidence="7" id="KW-0446">Lipid-binding</keyword>
<dbReference type="SMART" id="SM00516">
    <property type="entry name" value="SEC14"/>
    <property type="match status" value="1"/>
</dbReference>
<name>K3Z461_SETIT</name>
<dbReference type="Gramene" id="KQL15364">
    <property type="protein sequence ID" value="KQL15364"/>
    <property type="gene ID" value="SETIT_021329mg"/>
</dbReference>
<dbReference type="InterPro" id="IPR056794">
    <property type="entry name" value="PATL1-6_C_GOLD"/>
</dbReference>
<dbReference type="GO" id="GO:0005737">
    <property type="term" value="C:cytoplasm"/>
    <property type="evidence" value="ECO:0007669"/>
    <property type="project" value="UniProtKB-SubCell"/>
</dbReference>
<reference evidence="13" key="2">
    <citation type="submission" date="2018-08" db="UniProtKB">
        <authorList>
            <consortium name="EnsemblPlants"/>
        </authorList>
    </citation>
    <scope>IDENTIFICATION</scope>
    <source>
        <strain evidence="13">Yugu1</strain>
    </source>
</reference>
<comment type="similarity">
    <text evidence="3">Belongs to the patellin family.</text>
</comment>
<gene>
    <name evidence="13" type="primary">LOC101772524</name>
</gene>
<dbReference type="InParanoid" id="K3Z461"/>
<keyword evidence="9" id="KW-0131">Cell cycle</keyword>
<evidence type="ECO:0000256" key="7">
    <source>
        <dbReference type="ARBA" id="ARBA00023121"/>
    </source>
</evidence>
<proteinExistence type="inferred from homology"/>
<feature type="compositionally biased region" description="Basic and acidic residues" evidence="10">
    <location>
        <begin position="319"/>
        <end position="341"/>
    </location>
</feature>
<dbReference type="SMART" id="SM01100">
    <property type="entry name" value="CRAL_TRIO_N"/>
    <property type="match status" value="1"/>
</dbReference>
<evidence type="ECO:0000256" key="2">
    <source>
        <dbReference type="ARBA" id="ARBA00004496"/>
    </source>
</evidence>
<feature type="compositionally biased region" description="Basic and acidic residues" evidence="10">
    <location>
        <begin position="280"/>
        <end position="312"/>
    </location>
</feature>
<dbReference type="GO" id="GO:0008289">
    <property type="term" value="F:lipid binding"/>
    <property type="evidence" value="ECO:0007669"/>
    <property type="project" value="UniProtKB-KW"/>
</dbReference>
<reference evidence="14" key="1">
    <citation type="journal article" date="2012" name="Nat. Biotechnol.">
        <title>Reference genome sequence of the model plant Setaria.</title>
        <authorList>
            <person name="Bennetzen J.L."/>
            <person name="Schmutz J."/>
            <person name="Wang H."/>
            <person name="Percifield R."/>
            <person name="Hawkins J."/>
            <person name="Pontaroli A.C."/>
            <person name="Estep M."/>
            <person name="Feng L."/>
            <person name="Vaughn J.N."/>
            <person name="Grimwood J."/>
            <person name="Jenkins J."/>
            <person name="Barry K."/>
            <person name="Lindquist E."/>
            <person name="Hellsten U."/>
            <person name="Deshpande S."/>
            <person name="Wang X."/>
            <person name="Wu X."/>
            <person name="Mitros T."/>
            <person name="Triplett J."/>
            <person name="Yang X."/>
            <person name="Ye C.Y."/>
            <person name="Mauro-Herrera M."/>
            <person name="Wang L."/>
            <person name="Li P."/>
            <person name="Sharma M."/>
            <person name="Sharma R."/>
            <person name="Ronald P.C."/>
            <person name="Panaud O."/>
            <person name="Kellogg E.A."/>
            <person name="Brutnell T.P."/>
            <person name="Doust A.N."/>
            <person name="Tuskan G.A."/>
            <person name="Rokhsar D."/>
            <person name="Devos K.M."/>
        </authorList>
    </citation>
    <scope>NUCLEOTIDE SEQUENCE [LARGE SCALE GENOMIC DNA]</scope>
    <source>
        <strain evidence="14">cv. Yugu1</strain>
    </source>
</reference>
<dbReference type="Pfam" id="PF03765">
    <property type="entry name" value="CRAL_TRIO_N"/>
    <property type="match status" value="1"/>
</dbReference>
<dbReference type="eggNOG" id="KOG1471">
    <property type="taxonomic scope" value="Eukaryota"/>
</dbReference>
<feature type="region of interest" description="Disordered" evidence="10">
    <location>
        <begin position="185"/>
        <end position="204"/>
    </location>
</feature>
<comment type="subcellular location">
    <subcellularLocation>
        <location evidence="2">Cytoplasm</location>
    </subcellularLocation>
    <subcellularLocation>
        <location evidence="1">Membrane</location>
    </subcellularLocation>
</comment>
<evidence type="ECO:0000313" key="14">
    <source>
        <dbReference type="Proteomes" id="UP000004995"/>
    </source>
</evidence>
<accession>K3Z461</accession>
<evidence type="ECO:0000256" key="4">
    <source>
        <dbReference type="ARBA" id="ARBA00022448"/>
    </source>
</evidence>
<protein>
    <recommendedName>
        <fullName evidence="15">CRAL-TRIO domain-containing protein</fullName>
    </recommendedName>
</protein>
<dbReference type="CDD" id="cd00170">
    <property type="entry name" value="SEC14"/>
    <property type="match status" value="1"/>
</dbReference>
<feature type="compositionally biased region" description="Basic and acidic residues" evidence="10">
    <location>
        <begin position="142"/>
        <end position="162"/>
    </location>
</feature>
<dbReference type="InterPro" id="IPR001251">
    <property type="entry name" value="CRAL-TRIO_dom"/>
</dbReference>
<organism evidence="13 14">
    <name type="scientific">Setaria italica</name>
    <name type="common">Foxtail millet</name>
    <name type="synonym">Panicum italicum</name>
    <dbReference type="NCBI Taxonomy" id="4555"/>
    <lineage>
        <taxon>Eukaryota</taxon>
        <taxon>Viridiplantae</taxon>
        <taxon>Streptophyta</taxon>
        <taxon>Embryophyta</taxon>
        <taxon>Tracheophyta</taxon>
        <taxon>Spermatophyta</taxon>
        <taxon>Magnoliopsida</taxon>
        <taxon>Liliopsida</taxon>
        <taxon>Poales</taxon>
        <taxon>Poaceae</taxon>
        <taxon>PACMAD clade</taxon>
        <taxon>Panicoideae</taxon>
        <taxon>Panicodae</taxon>
        <taxon>Paniceae</taxon>
        <taxon>Cenchrinae</taxon>
        <taxon>Setaria</taxon>
    </lineage>
</organism>
<dbReference type="PANTHER" id="PTHR45932:SF1">
    <property type="entry name" value="OS05G0429400 PROTEIN"/>
    <property type="match status" value="1"/>
</dbReference>
<feature type="domain" description="GOLD" evidence="12">
    <location>
        <begin position="621"/>
        <end position="722"/>
    </location>
</feature>
<dbReference type="Gene3D" id="1.10.8.20">
    <property type="entry name" value="N-terminal domain of phosphatidylinositol transfer protein sec14p"/>
    <property type="match status" value="1"/>
</dbReference>
<dbReference type="SUPFAM" id="SSF46938">
    <property type="entry name" value="CRAL/TRIO N-terminal domain"/>
    <property type="match status" value="1"/>
</dbReference>
<evidence type="ECO:0000259" key="12">
    <source>
        <dbReference type="PROSITE" id="PS50866"/>
    </source>
</evidence>
<evidence type="ECO:0000256" key="5">
    <source>
        <dbReference type="ARBA" id="ARBA00022490"/>
    </source>
</evidence>
<dbReference type="InterPro" id="IPR011074">
    <property type="entry name" value="CRAL/TRIO_N_dom"/>
</dbReference>
<feature type="compositionally biased region" description="Basic and acidic residues" evidence="10">
    <location>
        <begin position="258"/>
        <end position="273"/>
    </location>
</feature>
<evidence type="ECO:0000256" key="1">
    <source>
        <dbReference type="ARBA" id="ARBA00004370"/>
    </source>
</evidence>
<dbReference type="Pfam" id="PF00650">
    <property type="entry name" value="CRAL_TRIO"/>
    <property type="match status" value="1"/>
</dbReference>
<dbReference type="EnsemblPlants" id="KQL15364">
    <property type="protein sequence ID" value="KQL15364"/>
    <property type="gene ID" value="SETIT_021329mg"/>
</dbReference>
<dbReference type="SUPFAM" id="SSF101576">
    <property type="entry name" value="Supernatant protein factor (SPF), C-terminal domain"/>
    <property type="match status" value="1"/>
</dbReference>
<dbReference type="InterPro" id="IPR036598">
    <property type="entry name" value="GOLD_dom_sf"/>
</dbReference>
<dbReference type="SUPFAM" id="SSF52087">
    <property type="entry name" value="CRAL/TRIO domain"/>
    <property type="match status" value="1"/>
</dbReference>
<dbReference type="EMBL" id="AGNK02001694">
    <property type="status" value="NOT_ANNOTATED_CDS"/>
    <property type="molecule type" value="Genomic_DNA"/>
</dbReference>
<dbReference type="PANTHER" id="PTHR45932">
    <property type="entry name" value="PATELLIN-1"/>
    <property type="match status" value="1"/>
</dbReference>
<evidence type="ECO:0000256" key="3">
    <source>
        <dbReference type="ARBA" id="ARBA00007155"/>
    </source>
</evidence>
<feature type="region of interest" description="Disordered" evidence="10">
    <location>
        <begin position="142"/>
        <end position="167"/>
    </location>
</feature>
<dbReference type="InterPro" id="IPR036273">
    <property type="entry name" value="CRAL/TRIO_N_dom_sf"/>
</dbReference>
<dbReference type="OMA" id="PYRMIQV"/>
<keyword evidence="6" id="KW-0132">Cell division</keyword>
<evidence type="ECO:0000256" key="6">
    <source>
        <dbReference type="ARBA" id="ARBA00022618"/>
    </source>
</evidence>
<evidence type="ECO:0008006" key="15">
    <source>
        <dbReference type="Google" id="ProtNLM"/>
    </source>
</evidence>
<dbReference type="GO" id="GO:0051301">
    <property type="term" value="P:cell division"/>
    <property type="evidence" value="ECO:0007669"/>
    <property type="project" value="UniProtKB-KW"/>
</dbReference>
<dbReference type="InterPro" id="IPR036865">
    <property type="entry name" value="CRAL-TRIO_dom_sf"/>
</dbReference>
<dbReference type="GO" id="GO:0016020">
    <property type="term" value="C:membrane"/>
    <property type="evidence" value="ECO:0007669"/>
    <property type="project" value="UniProtKB-SubCell"/>
</dbReference>
<dbReference type="InterPro" id="IPR009038">
    <property type="entry name" value="GOLD_dom"/>
</dbReference>
<dbReference type="Pfam" id="PF25099">
    <property type="entry name" value="GOLD_PATL1_C"/>
    <property type="match status" value="1"/>
</dbReference>
<evidence type="ECO:0000256" key="10">
    <source>
        <dbReference type="SAM" id="MobiDB-lite"/>
    </source>
</evidence>
<keyword evidence="14" id="KW-1185">Reference proteome</keyword>
<keyword evidence="4" id="KW-0813">Transport</keyword>
<keyword evidence="5" id="KW-0963">Cytoplasm</keyword>
<evidence type="ECO:0000256" key="8">
    <source>
        <dbReference type="ARBA" id="ARBA00023136"/>
    </source>
</evidence>
<feature type="compositionally biased region" description="Low complexity" evidence="10">
    <location>
        <begin position="361"/>
        <end position="380"/>
    </location>
</feature>